<dbReference type="GeneID" id="68113310"/>
<dbReference type="RefSeq" id="XP_044559331.1">
    <property type="nucleotide sequence ID" value="XM_044709689.1"/>
</dbReference>
<sequence>MKFHTLMKTSHQEELVLSDSSCPSSILGPLTTSHDSTPLSDYSHSYNEFSYDQRFLFKKHNDESTCLSHHHLSFSFNKNVNYWLLMSLFMIMMVVLVLVFSSTYFISLNVFNKSQSSNQNHSQKETTFATRVVCGVTCVHGDCITDVINGDYCKCHDGYTDLSCDKVIFDFDSDQALLSTIASEVVAINPTNCLNLFKSYIPAFGLDSDCYSRNNTLFVQLGAEHQIFGRYFNYSGQIPFKINALPRQTPQAMLEVVPISGLGAMIRTSKSYRYSPNAQLNFKFFTKDSPTSNNIKNINTPDFIIPSNSVKASPTTFLVNVTQRGLAWDVGTGSNGLDPTLLPASFFYTTNEFTCTGVNCFLEAFLTGPSNGYTTTFAFDGSLVNSLSGYQLIKLSSSLLPSSFKNGSILTIGATSTTNTLQPIASRNVAASFNDMATMINTFYVLIGGGKTQSISGGNVQIVVTSVDPVNYPLSLLSNLAINWQCVGPSGSNCGLQSQGLSASISNANLILGNYVITAAIGSFTTLTTNVQIVNAVPLQVTLSPIPAFTSKGSTIQFSALVTSVEKAPSISFDVFQNNIKLSDTPTYTANQNSNSFYMNAAFSTVNTIPYSSLQIIMYLNGTSFNFSTTIMPKPLRFGTCRVFSFPDNASPIYAYESVLALTCSSTIPEKDVKSVTIDIVDSSTNELMYAVSSTKQTSVMTRVGAGNMNIVFSQTDHYGGVVTNTIPISVSYPTSVDPGTYTLQQCVQYVYDRVLPPSNQTTNILTANYFAILLNMCATGKYTISASPLDVGLINSTLSTIFSTINEMRTKVFHSSVDDLAAEYLTPLLVQVVSFTKTLNLYNNLLLPTFGNTWAIHAKFILQHIKPSRISKNNLIALQQTLNDVYAQQPISKNQPFSTISSQLLDYVKTITRSWELQFISSSSVTEYSLNSLKGKISIVPNIAEFSGWTTSLVGNVTITFPKNGLTDAFSTSRYRVLTSVFDFSSISSNLIPTSSLPLIQNIYSIDIKRESDDSVLAVNNLQQPIQLLFNISTGSLNSTLLQLYLNNKAGIVCRYFDSVWVNDSTIATTVQPVIQKLSFSTFNAITNTTVMTNTTTTTNLVITCETRHLTSFALFADIYPSPPFINASTNSTNTTNLDPKDPGAVVAPNGLGGGEIAAIVVSILVVCVLVPIVVVLLAVIGFYVVKRKQKSKTVTNSHIVTSDAVLREFEPKSNIATQGSSSPLFISEYRSMKGGGLAAQNDLVTSQSSVTSSPTTSTIVTQNVLGKKYEIIEKIGAGAFGAVFKASVLSQKSTESALVAVKKIQLSGLSELNEKFKEAVAMFKMKHEHLVSLEDALIDEASMSLFLVMKYYAYGDLDQFIKEKKHLSEKVLKQIIVQVCKGLKYLEEERDMLHRDVKPSNIFIESFDTKRNKIKVVLSDFGLARESAMLQSMSFAGTPFFMSPQMLIGSKYSFNADVFSLGCSIFGLTTFDLTVSLAQLYLQKMSNTEEVKEYVSDKIKQCGEKYSDGFIKTVLAMLEYDPEKRPKASQVLAMDFFKDVQ</sequence>
<keyword evidence="4" id="KW-0418">Kinase</keyword>
<evidence type="ECO:0000256" key="2">
    <source>
        <dbReference type="ARBA" id="ARBA00022679"/>
    </source>
</evidence>
<dbReference type="InterPro" id="IPR017441">
    <property type="entry name" value="Protein_kinase_ATP_BS"/>
</dbReference>
<dbReference type="PROSITE" id="PS50011">
    <property type="entry name" value="PROTEIN_KINASE_DOM"/>
    <property type="match status" value="1"/>
</dbReference>
<accession>A0A6A5BKE6</accession>
<dbReference type="PROSITE" id="PS01186">
    <property type="entry name" value="EGF_2"/>
    <property type="match status" value="1"/>
</dbReference>
<dbReference type="SUPFAM" id="SSF56112">
    <property type="entry name" value="Protein kinase-like (PK-like)"/>
    <property type="match status" value="1"/>
</dbReference>
<dbReference type="VEuPathDB" id="AmoebaDB:NF0094280"/>
<dbReference type="PROSITE" id="PS00107">
    <property type="entry name" value="PROTEIN_KINASE_ATP"/>
    <property type="match status" value="1"/>
</dbReference>
<feature type="binding site" evidence="6">
    <location>
        <position position="1305"/>
    </location>
    <ligand>
        <name>ATP</name>
        <dbReference type="ChEBI" id="CHEBI:30616"/>
    </ligand>
</feature>
<dbReference type="Pfam" id="PF00069">
    <property type="entry name" value="Pkinase"/>
    <property type="match status" value="1"/>
</dbReference>
<dbReference type="InterPro" id="IPR000719">
    <property type="entry name" value="Prot_kinase_dom"/>
</dbReference>
<dbReference type="VEuPathDB" id="AmoebaDB:NfTy_078330"/>
<dbReference type="InterPro" id="IPR000742">
    <property type="entry name" value="EGF"/>
</dbReference>
<proteinExistence type="inferred from homology"/>
<comment type="caution">
    <text evidence="9">The sequence shown here is derived from an EMBL/GenBank/DDBJ whole genome shotgun (WGS) entry which is preliminary data.</text>
</comment>
<keyword evidence="7" id="KW-0472">Membrane</keyword>
<name>A0A6A5BKE6_NAEFO</name>
<dbReference type="InterPro" id="IPR011009">
    <property type="entry name" value="Kinase-like_dom_sf"/>
</dbReference>
<dbReference type="SMART" id="SM00220">
    <property type="entry name" value="S_TKc"/>
    <property type="match status" value="1"/>
</dbReference>
<gene>
    <name evidence="9" type="ORF">FDP41_006092</name>
</gene>
<keyword evidence="3 6" id="KW-0547">Nucleotide-binding</keyword>
<keyword evidence="5 6" id="KW-0067">ATP-binding</keyword>
<dbReference type="Proteomes" id="UP000444721">
    <property type="component" value="Unassembled WGS sequence"/>
</dbReference>
<evidence type="ECO:0000256" key="5">
    <source>
        <dbReference type="ARBA" id="ARBA00022840"/>
    </source>
</evidence>
<dbReference type="GO" id="GO:0005524">
    <property type="term" value="F:ATP binding"/>
    <property type="evidence" value="ECO:0007669"/>
    <property type="project" value="UniProtKB-UniRule"/>
</dbReference>
<feature type="transmembrane region" description="Helical" evidence="7">
    <location>
        <begin position="82"/>
        <end position="106"/>
    </location>
</feature>
<dbReference type="Gene3D" id="3.30.200.20">
    <property type="entry name" value="Phosphorylase Kinase, domain 1"/>
    <property type="match status" value="1"/>
</dbReference>
<evidence type="ECO:0000256" key="1">
    <source>
        <dbReference type="ARBA" id="ARBA00010886"/>
    </source>
</evidence>
<evidence type="ECO:0000259" key="8">
    <source>
        <dbReference type="PROSITE" id="PS50011"/>
    </source>
</evidence>
<keyword evidence="7" id="KW-0812">Transmembrane</keyword>
<dbReference type="Gene3D" id="1.10.510.10">
    <property type="entry name" value="Transferase(Phosphotransferase) domain 1"/>
    <property type="match status" value="1"/>
</dbReference>
<evidence type="ECO:0000256" key="6">
    <source>
        <dbReference type="PROSITE-ProRule" id="PRU10141"/>
    </source>
</evidence>
<comment type="similarity">
    <text evidence="1">Belongs to the protein kinase superfamily. NEK Ser/Thr protein kinase family. NIMA subfamily.</text>
</comment>
<dbReference type="EMBL" id="VFQX01000051">
    <property type="protein sequence ID" value="KAF0974618.1"/>
    <property type="molecule type" value="Genomic_DNA"/>
</dbReference>
<evidence type="ECO:0000256" key="3">
    <source>
        <dbReference type="ARBA" id="ARBA00022741"/>
    </source>
</evidence>
<dbReference type="PANTHER" id="PTHR43671">
    <property type="entry name" value="SERINE/THREONINE-PROTEIN KINASE NEK"/>
    <property type="match status" value="1"/>
</dbReference>
<keyword evidence="2" id="KW-0808">Transferase</keyword>
<dbReference type="InterPro" id="IPR050660">
    <property type="entry name" value="NEK_Ser/Thr_kinase"/>
</dbReference>
<organism evidence="9 10">
    <name type="scientific">Naegleria fowleri</name>
    <name type="common">Brain eating amoeba</name>
    <dbReference type="NCBI Taxonomy" id="5763"/>
    <lineage>
        <taxon>Eukaryota</taxon>
        <taxon>Discoba</taxon>
        <taxon>Heterolobosea</taxon>
        <taxon>Tetramitia</taxon>
        <taxon>Eutetramitia</taxon>
        <taxon>Vahlkampfiidae</taxon>
        <taxon>Naegleria</taxon>
    </lineage>
</organism>
<dbReference type="GO" id="GO:0004674">
    <property type="term" value="F:protein serine/threonine kinase activity"/>
    <property type="evidence" value="ECO:0007669"/>
    <property type="project" value="TreeGrafter"/>
</dbReference>
<reference evidence="9 10" key="1">
    <citation type="journal article" date="2019" name="Sci. Rep.">
        <title>Nanopore sequencing improves the draft genome of the human pathogenic amoeba Naegleria fowleri.</title>
        <authorList>
            <person name="Liechti N."/>
            <person name="Schurch N."/>
            <person name="Bruggmann R."/>
            <person name="Wittwer M."/>
        </authorList>
    </citation>
    <scope>NUCLEOTIDE SEQUENCE [LARGE SCALE GENOMIC DNA]</scope>
    <source>
        <strain evidence="9 10">ATCC 30894</strain>
    </source>
</reference>
<dbReference type="OMA" id="QIIVQVC"/>
<feature type="transmembrane region" description="Helical" evidence="7">
    <location>
        <begin position="1158"/>
        <end position="1187"/>
    </location>
</feature>
<dbReference type="PANTHER" id="PTHR43671:SF103">
    <property type="entry name" value="KINASE, PUTATIVE-RELATED"/>
    <property type="match status" value="1"/>
</dbReference>
<dbReference type="PROSITE" id="PS00108">
    <property type="entry name" value="PROTEIN_KINASE_ST"/>
    <property type="match status" value="1"/>
</dbReference>
<evidence type="ECO:0000256" key="4">
    <source>
        <dbReference type="ARBA" id="ARBA00022777"/>
    </source>
</evidence>
<dbReference type="VEuPathDB" id="AmoebaDB:FDP41_006092"/>
<feature type="domain" description="Protein kinase" evidence="8">
    <location>
        <begin position="1271"/>
        <end position="1539"/>
    </location>
</feature>
<dbReference type="OrthoDB" id="310217at2759"/>
<dbReference type="InterPro" id="IPR008271">
    <property type="entry name" value="Ser/Thr_kinase_AS"/>
</dbReference>
<evidence type="ECO:0000256" key="7">
    <source>
        <dbReference type="SAM" id="Phobius"/>
    </source>
</evidence>
<evidence type="ECO:0000313" key="9">
    <source>
        <dbReference type="EMBL" id="KAF0974618.1"/>
    </source>
</evidence>
<evidence type="ECO:0000313" key="10">
    <source>
        <dbReference type="Proteomes" id="UP000444721"/>
    </source>
</evidence>
<protein>
    <recommendedName>
        <fullName evidence="8">Protein kinase domain-containing protein</fullName>
    </recommendedName>
</protein>
<keyword evidence="10" id="KW-1185">Reference proteome</keyword>
<keyword evidence="7" id="KW-1133">Transmembrane helix</keyword>